<evidence type="ECO:0000256" key="1">
    <source>
        <dbReference type="SAM" id="MobiDB-lite"/>
    </source>
</evidence>
<reference evidence="2" key="1">
    <citation type="submission" date="2020-07" db="EMBL/GenBank/DDBJ databases">
        <title>Multicomponent nature underlies the extraordinary mechanical properties of spider dragline silk.</title>
        <authorList>
            <person name="Kono N."/>
            <person name="Nakamura H."/>
            <person name="Mori M."/>
            <person name="Yoshida Y."/>
            <person name="Ohtoshi R."/>
            <person name="Malay A.D."/>
            <person name="Moran D.A.P."/>
            <person name="Tomita M."/>
            <person name="Numata K."/>
            <person name="Arakawa K."/>
        </authorList>
    </citation>
    <scope>NUCLEOTIDE SEQUENCE</scope>
</reference>
<comment type="caution">
    <text evidence="2">The sequence shown here is derived from an EMBL/GenBank/DDBJ whole genome shotgun (WGS) entry which is preliminary data.</text>
</comment>
<keyword evidence="3" id="KW-1185">Reference proteome</keyword>
<sequence>MRDTWTDARDTSREMQETLRDARDLRDAETPRDGETPRDIHEKDGISEKETLRDVQGDLKRDVREFLKR</sequence>
<dbReference type="AlphaFoldDB" id="A0A8X6HFK0"/>
<name>A0A8X6HFK0_TRICU</name>
<evidence type="ECO:0000313" key="3">
    <source>
        <dbReference type="Proteomes" id="UP000887116"/>
    </source>
</evidence>
<organism evidence="2 3">
    <name type="scientific">Trichonephila clavata</name>
    <name type="common">Joro spider</name>
    <name type="synonym">Nephila clavata</name>
    <dbReference type="NCBI Taxonomy" id="2740835"/>
    <lineage>
        <taxon>Eukaryota</taxon>
        <taxon>Metazoa</taxon>
        <taxon>Ecdysozoa</taxon>
        <taxon>Arthropoda</taxon>
        <taxon>Chelicerata</taxon>
        <taxon>Arachnida</taxon>
        <taxon>Araneae</taxon>
        <taxon>Araneomorphae</taxon>
        <taxon>Entelegynae</taxon>
        <taxon>Araneoidea</taxon>
        <taxon>Nephilidae</taxon>
        <taxon>Trichonephila</taxon>
    </lineage>
</organism>
<proteinExistence type="predicted"/>
<dbReference type="Proteomes" id="UP000887116">
    <property type="component" value="Unassembled WGS sequence"/>
</dbReference>
<protein>
    <submittedName>
        <fullName evidence="2">Uncharacterized protein</fullName>
    </submittedName>
</protein>
<dbReference type="EMBL" id="BMAO01018296">
    <property type="protein sequence ID" value="GFR22513.1"/>
    <property type="molecule type" value="Genomic_DNA"/>
</dbReference>
<feature type="region of interest" description="Disordered" evidence="1">
    <location>
        <begin position="1"/>
        <end position="53"/>
    </location>
</feature>
<gene>
    <name evidence="2" type="ORF">TNCT_253171</name>
</gene>
<evidence type="ECO:0000313" key="2">
    <source>
        <dbReference type="EMBL" id="GFR22513.1"/>
    </source>
</evidence>
<accession>A0A8X6HFK0</accession>